<dbReference type="InterPro" id="IPR008822">
    <property type="entry name" value="Endonuclease_RusA-like"/>
</dbReference>
<accession>A0A086ZYX3</accession>
<dbReference type="EMBL" id="JGYN01000008">
    <property type="protein sequence ID" value="KFI51723.1"/>
    <property type="molecule type" value="Genomic_DNA"/>
</dbReference>
<dbReference type="Gene3D" id="3.30.1330.70">
    <property type="entry name" value="Holliday junction resolvase RusA"/>
    <property type="match status" value="1"/>
</dbReference>
<dbReference type="STRING" id="1437608.GCA_000771645_00264"/>
<comment type="caution">
    <text evidence="1">The sequence shown here is derived from an EMBL/GenBank/DDBJ whole genome shotgun (WGS) entry which is preliminary data.</text>
</comment>
<dbReference type="InterPro" id="IPR036614">
    <property type="entry name" value="RusA-like_sf"/>
</dbReference>
<dbReference type="AlphaFoldDB" id="A0A086ZYX3"/>
<dbReference type="eggNOG" id="COG4570">
    <property type="taxonomic scope" value="Bacteria"/>
</dbReference>
<sequence length="154" mass="18052">MPGNRFTLTLPGDPVAKGRPRVYGGHAITPRKTVRAEERIFAEFRRKYPNMKPFAGPVSVYAEFWMSHRGKPDVDNLLKTVLDALNAVAYMDDSQIIHTTAKKYVPDQLVRGKRDWRKRRKEDPYMHYGHEYEPHLFVRVTEIPEWNPIEKESE</sequence>
<dbReference type="Pfam" id="PF05866">
    <property type="entry name" value="RusA"/>
    <property type="match status" value="1"/>
</dbReference>
<name>A0A086ZYX3_9BIFI</name>
<organism evidence="1 2">
    <name type="scientific">Bifidobacterium biavatii DSM 23969</name>
    <dbReference type="NCBI Taxonomy" id="1437608"/>
    <lineage>
        <taxon>Bacteria</taxon>
        <taxon>Bacillati</taxon>
        <taxon>Actinomycetota</taxon>
        <taxon>Actinomycetes</taxon>
        <taxon>Bifidobacteriales</taxon>
        <taxon>Bifidobacteriaceae</taxon>
        <taxon>Bifidobacterium</taxon>
    </lineage>
</organism>
<evidence type="ECO:0000313" key="2">
    <source>
        <dbReference type="Proteomes" id="UP000029108"/>
    </source>
</evidence>
<dbReference type="Proteomes" id="UP000029108">
    <property type="component" value="Unassembled WGS sequence"/>
</dbReference>
<dbReference type="GO" id="GO:0000287">
    <property type="term" value="F:magnesium ion binding"/>
    <property type="evidence" value="ECO:0007669"/>
    <property type="project" value="InterPro"/>
</dbReference>
<protein>
    <submittedName>
        <fullName evidence="1">Crossover junction endodeoxyribonuclease RusA</fullName>
    </submittedName>
</protein>
<proteinExistence type="predicted"/>
<evidence type="ECO:0000313" key="1">
    <source>
        <dbReference type="EMBL" id="KFI51723.1"/>
    </source>
</evidence>
<keyword evidence="2" id="KW-1185">Reference proteome</keyword>
<reference evidence="1 2" key="1">
    <citation type="submission" date="2014-03" db="EMBL/GenBank/DDBJ databases">
        <title>Genomics of Bifidobacteria.</title>
        <authorList>
            <person name="Ventura M."/>
            <person name="Milani C."/>
            <person name="Lugli G.A."/>
        </authorList>
    </citation>
    <scope>NUCLEOTIDE SEQUENCE [LARGE SCALE GENOMIC DNA]</scope>
    <source>
        <strain evidence="1 2">DSM 23969</strain>
    </source>
</reference>
<dbReference type="SUPFAM" id="SSF103084">
    <property type="entry name" value="Holliday junction resolvase RusA"/>
    <property type="match status" value="1"/>
</dbReference>
<gene>
    <name evidence="1" type="ORF">BBIA_0637</name>
</gene>
<dbReference type="GO" id="GO:0006310">
    <property type="term" value="P:DNA recombination"/>
    <property type="evidence" value="ECO:0007669"/>
    <property type="project" value="InterPro"/>
</dbReference>
<dbReference type="GO" id="GO:0006281">
    <property type="term" value="P:DNA repair"/>
    <property type="evidence" value="ECO:0007669"/>
    <property type="project" value="InterPro"/>
</dbReference>